<gene>
    <name evidence="1" type="ORF">PXEA_LOCUS17850</name>
</gene>
<protein>
    <submittedName>
        <fullName evidence="1">Uncharacterized protein</fullName>
    </submittedName>
</protein>
<comment type="caution">
    <text evidence="1">The sequence shown here is derived from an EMBL/GenBank/DDBJ whole genome shotgun (WGS) entry which is preliminary data.</text>
</comment>
<reference evidence="1" key="1">
    <citation type="submission" date="2018-11" db="EMBL/GenBank/DDBJ databases">
        <authorList>
            <consortium name="Pathogen Informatics"/>
        </authorList>
    </citation>
    <scope>NUCLEOTIDE SEQUENCE</scope>
</reference>
<keyword evidence="2" id="KW-1185">Reference proteome</keyword>
<evidence type="ECO:0000313" key="2">
    <source>
        <dbReference type="Proteomes" id="UP000784294"/>
    </source>
</evidence>
<organism evidence="1 2">
    <name type="scientific">Protopolystoma xenopodis</name>
    <dbReference type="NCBI Taxonomy" id="117903"/>
    <lineage>
        <taxon>Eukaryota</taxon>
        <taxon>Metazoa</taxon>
        <taxon>Spiralia</taxon>
        <taxon>Lophotrochozoa</taxon>
        <taxon>Platyhelminthes</taxon>
        <taxon>Monogenea</taxon>
        <taxon>Polyopisthocotylea</taxon>
        <taxon>Polystomatidea</taxon>
        <taxon>Polystomatidae</taxon>
        <taxon>Protopolystoma</taxon>
    </lineage>
</organism>
<name>A0A3S5BHG6_9PLAT</name>
<accession>A0A3S5BHG6</accession>
<sequence length="86" mass="9639">MCSRGFRRENDHELDPMANLFERHASAADGRCCLWLGVISKTRIHTGRPNQPGRALVSSIVPTSWEQTACRQPTGWRGGYRQVSGI</sequence>
<dbReference type="AlphaFoldDB" id="A0A3S5BHG6"/>
<proteinExistence type="predicted"/>
<evidence type="ECO:0000313" key="1">
    <source>
        <dbReference type="EMBL" id="VEL24410.1"/>
    </source>
</evidence>
<dbReference type="Proteomes" id="UP000784294">
    <property type="component" value="Unassembled WGS sequence"/>
</dbReference>
<dbReference type="EMBL" id="CAAALY010067607">
    <property type="protein sequence ID" value="VEL24410.1"/>
    <property type="molecule type" value="Genomic_DNA"/>
</dbReference>